<dbReference type="SUPFAM" id="SSF46689">
    <property type="entry name" value="Homeodomain-like"/>
    <property type="match status" value="1"/>
</dbReference>
<dbReference type="InterPro" id="IPR052338">
    <property type="entry name" value="Transposase_5"/>
</dbReference>
<gene>
    <name evidence="4" type="ORF">LshimejAT787_0602020</name>
    <name evidence="5" type="ORF">LshimejAT787_0602440</name>
    <name evidence="6" type="ORF">LshimejAT787_1701290</name>
</gene>
<protein>
    <submittedName>
        <fullName evidence="5">Encoded by</fullName>
    </submittedName>
</protein>
<evidence type="ECO:0000259" key="2">
    <source>
        <dbReference type="Pfam" id="PF01498"/>
    </source>
</evidence>
<dbReference type="GO" id="GO:0003677">
    <property type="term" value="F:DNA binding"/>
    <property type="evidence" value="ECO:0007669"/>
    <property type="project" value="InterPro"/>
</dbReference>
<comment type="caution">
    <text evidence="5">The sequence shown here is derived from an EMBL/GenBank/DDBJ whole genome shotgun (WGS) entry which is preliminary data.</text>
</comment>
<feature type="region of interest" description="Disordered" evidence="1">
    <location>
        <begin position="49"/>
        <end position="69"/>
    </location>
</feature>
<dbReference type="PANTHER" id="PTHR23022:SF135">
    <property type="entry name" value="SI:DKEY-77F5.3"/>
    <property type="match status" value="1"/>
</dbReference>
<evidence type="ECO:0000256" key="1">
    <source>
        <dbReference type="SAM" id="MobiDB-lite"/>
    </source>
</evidence>
<dbReference type="EMBL" id="BRPK01000017">
    <property type="protein sequence ID" value="GLB44502.1"/>
    <property type="molecule type" value="Genomic_DNA"/>
</dbReference>
<feature type="domain" description="Transposase Tc1-like" evidence="2">
    <location>
        <begin position="73"/>
        <end position="140"/>
    </location>
</feature>
<dbReference type="NCBIfam" id="NF033545">
    <property type="entry name" value="transpos_IS630"/>
    <property type="match status" value="1"/>
</dbReference>
<evidence type="ECO:0000313" key="5">
    <source>
        <dbReference type="EMBL" id="GLB39082.1"/>
    </source>
</evidence>
<dbReference type="Pfam" id="PF13358">
    <property type="entry name" value="DDE_3"/>
    <property type="match status" value="1"/>
</dbReference>
<dbReference type="GO" id="GO:0015074">
    <property type="term" value="P:DNA integration"/>
    <property type="evidence" value="ECO:0007669"/>
    <property type="project" value="InterPro"/>
</dbReference>
<feature type="domain" description="Tc1-like transposase DDE" evidence="3">
    <location>
        <begin position="249"/>
        <end position="311"/>
    </location>
</feature>
<dbReference type="InterPro" id="IPR036397">
    <property type="entry name" value="RNaseH_sf"/>
</dbReference>
<evidence type="ECO:0000313" key="6">
    <source>
        <dbReference type="EMBL" id="GLB44502.1"/>
    </source>
</evidence>
<evidence type="ECO:0000313" key="7">
    <source>
        <dbReference type="Proteomes" id="UP001063166"/>
    </source>
</evidence>
<dbReference type="OrthoDB" id="2431447at2759"/>
<proteinExistence type="predicted"/>
<dbReference type="Pfam" id="PF01498">
    <property type="entry name" value="HTH_Tnp_Tc3_2"/>
    <property type="match status" value="1"/>
</dbReference>
<evidence type="ECO:0000259" key="3">
    <source>
        <dbReference type="Pfam" id="PF13358"/>
    </source>
</evidence>
<sequence length="351" mass="39999">MIRKRATYTLHDTPKKNRLVGAVHAGLPVAQAAAQNGIHPRSAFRIMKKQRTTGTVSRQPRSGRPPILSERDKRYLARTAVKERRLPFTELGNATNLNVSTSTIRNALAAEGFHRRVAKKVPYLTKAHKKSRMYWARKYRSWLLREWGKVIFSDECYIYLGDNCGRIYVTRRPGEELHEDCVVPSFKQSSKRVMVWGCIISGHKGPLVVLEYPGGKGNGMNSARYQDQVLDGVLVDFHTRMKALKGSVLFQQDNAPSHASKSTKQWFAAHDLPLLYHPASSPDLNPIEHVWHELKTRLRALPRPPNTVEELKAAVLRAWDELPIEDVDKHIRRMPDRVQAILKARGGHTKY</sequence>
<reference evidence="5" key="1">
    <citation type="submission" date="2022-07" db="EMBL/GenBank/DDBJ databases">
        <title>The genome of Lyophyllum shimeji provides insight into the initial evolution of ectomycorrhizal fungal genome.</title>
        <authorList>
            <person name="Kobayashi Y."/>
            <person name="Shibata T."/>
            <person name="Hirakawa H."/>
            <person name="Shigenobu S."/>
            <person name="Nishiyama T."/>
            <person name="Yamada A."/>
            <person name="Hasebe M."/>
            <person name="Kawaguchi M."/>
        </authorList>
    </citation>
    <scope>NUCLEOTIDE SEQUENCE</scope>
    <source>
        <strain evidence="5">AT787</strain>
    </source>
</reference>
<dbReference type="InterPro" id="IPR002492">
    <property type="entry name" value="Transposase_Tc1-like"/>
</dbReference>
<dbReference type="Proteomes" id="UP001063166">
    <property type="component" value="Unassembled WGS sequence"/>
</dbReference>
<dbReference type="InterPro" id="IPR047655">
    <property type="entry name" value="Transpos_IS630-like"/>
</dbReference>
<dbReference type="PANTHER" id="PTHR23022">
    <property type="entry name" value="TRANSPOSABLE ELEMENT-RELATED"/>
    <property type="match status" value="1"/>
</dbReference>
<dbReference type="Gene3D" id="3.30.420.10">
    <property type="entry name" value="Ribonuclease H-like superfamily/Ribonuclease H"/>
    <property type="match status" value="1"/>
</dbReference>
<dbReference type="AlphaFoldDB" id="A0A9P3PMI8"/>
<accession>A0A9P3PMI8</accession>
<dbReference type="InterPro" id="IPR009057">
    <property type="entry name" value="Homeodomain-like_sf"/>
</dbReference>
<organism evidence="5 7">
    <name type="scientific">Lyophyllum shimeji</name>
    <name type="common">Hon-shimeji</name>
    <name type="synonym">Tricholoma shimeji</name>
    <dbReference type="NCBI Taxonomy" id="47721"/>
    <lineage>
        <taxon>Eukaryota</taxon>
        <taxon>Fungi</taxon>
        <taxon>Dikarya</taxon>
        <taxon>Basidiomycota</taxon>
        <taxon>Agaricomycotina</taxon>
        <taxon>Agaricomycetes</taxon>
        <taxon>Agaricomycetidae</taxon>
        <taxon>Agaricales</taxon>
        <taxon>Tricholomatineae</taxon>
        <taxon>Lyophyllaceae</taxon>
        <taxon>Lyophyllum</taxon>
    </lineage>
</organism>
<dbReference type="InterPro" id="IPR038717">
    <property type="entry name" value="Tc1-like_DDE_dom"/>
</dbReference>
<evidence type="ECO:0000313" key="4">
    <source>
        <dbReference type="EMBL" id="GLB39040.1"/>
    </source>
</evidence>
<keyword evidence="7" id="KW-1185">Reference proteome</keyword>
<dbReference type="EMBL" id="BRPK01000006">
    <property type="protein sequence ID" value="GLB39082.1"/>
    <property type="molecule type" value="Genomic_DNA"/>
</dbReference>
<dbReference type="GO" id="GO:0006313">
    <property type="term" value="P:DNA transposition"/>
    <property type="evidence" value="ECO:0007669"/>
    <property type="project" value="InterPro"/>
</dbReference>
<name>A0A9P3PMI8_LYOSH</name>
<dbReference type="EMBL" id="BRPK01000006">
    <property type="protein sequence ID" value="GLB39040.1"/>
    <property type="molecule type" value="Genomic_DNA"/>
</dbReference>